<sequence length="77" mass="8889">MEEAFGLGKKRSRLGKWMDSRGIKQEWLIQKSGRNKNTIRMACNDPDHIPSGSTMQKILTALREVDPSVRAEQFWDL</sequence>
<organism evidence="1 2">
    <name type="scientific">Paenibacillus glycanilyticus</name>
    <dbReference type="NCBI Taxonomy" id="126569"/>
    <lineage>
        <taxon>Bacteria</taxon>
        <taxon>Bacillati</taxon>
        <taxon>Bacillota</taxon>
        <taxon>Bacilli</taxon>
        <taxon>Bacillales</taxon>
        <taxon>Paenibacillaceae</taxon>
        <taxon>Paenibacillus</taxon>
    </lineage>
</organism>
<dbReference type="EMBL" id="BTCL01000051">
    <property type="protein sequence ID" value="GMK49130.1"/>
    <property type="molecule type" value="Genomic_DNA"/>
</dbReference>
<proteinExistence type="predicted"/>
<evidence type="ECO:0008006" key="3">
    <source>
        <dbReference type="Google" id="ProtNLM"/>
    </source>
</evidence>
<evidence type="ECO:0000313" key="1">
    <source>
        <dbReference type="EMBL" id="GMK49130.1"/>
    </source>
</evidence>
<comment type="caution">
    <text evidence="1">The sequence shown here is derived from an EMBL/GenBank/DDBJ whole genome shotgun (WGS) entry which is preliminary data.</text>
</comment>
<dbReference type="RefSeq" id="WP_317982482.1">
    <property type="nucleotide sequence ID" value="NZ_BTCL01000051.1"/>
</dbReference>
<name>A0ABQ6NVL9_9BACL</name>
<keyword evidence="2" id="KW-1185">Reference proteome</keyword>
<dbReference type="Proteomes" id="UP001285921">
    <property type="component" value="Unassembled WGS sequence"/>
</dbReference>
<evidence type="ECO:0000313" key="2">
    <source>
        <dbReference type="Proteomes" id="UP001285921"/>
    </source>
</evidence>
<protein>
    <recommendedName>
        <fullName evidence="3">Transcriptional regulator</fullName>
    </recommendedName>
</protein>
<reference evidence="1 2" key="1">
    <citation type="submission" date="2023-05" db="EMBL/GenBank/DDBJ databases">
        <title>Draft genome of Paenibacillus sp. CCS26.</title>
        <authorList>
            <person name="Akita H."/>
            <person name="Shinto Y."/>
            <person name="Kimura Z."/>
        </authorList>
    </citation>
    <scope>NUCLEOTIDE SEQUENCE [LARGE SCALE GENOMIC DNA]</scope>
    <source>
        <strain evidence="1 2">CCS26</strain>
    </source>
</reference>
<gene>
    <name evidence="1" type="ORF">PghCCS26_62600</name>
</gene>
<accession>A0ABQ6NVL9</accession>